<reference evidence="1" key="3">
    <citation type="submission" date="2025-09" db="UniProtKB">
        <authorList>
            <consortium name="Ensembl"/>
        </authorList>
    </citation>
    <scope>IDENTIFICATION</scope>
</reference>
<organism evidence="1 2">
    <name type="scientific">Gasterosteus aculeatus aculeatus</name>
    <name type="common">three-spined stickleback</name>
    <dbReference type="NCBI Taxonomy" id="481459"/>
    <lineage>
        <taxon>Eukaryota</taxon>
        <taxon>Metazoa</taxon>
        <taxon>Chordata</taxon>
        <taxon>Craniata</taxon>
        <taxon>Vertebrata</taxon>
        <taxon>Euteleostomi</taxon>
        <taxon>Actinopterygii</taxon>
        <taxon>Neopterygii</taxon>
        <taxon>Teleostei</taxon>
        <taxon>Neoteleostei</taxon>
        <taxon>Acanthomorphata</taxon>
        <taxon>Eupercaria</taxon>
        <taxon>Perciformes</taxon>
        <taxon>Cottioidei</taxon>
        <taxon>Gasterosteales</taxon>
        <taxon>Gasterosteidae</taxon>
        <taxon>Gasterosteus</taxon>
    </lineage>
</organism>
<sequence length="188" mass="20240">MWDNARAGILSERVCVCVWTCVFLFVVHNPLLVGGSVWECKRAFVCLPWSCETCVRVRACASRTVHSNYISECVGARWTLLPVATQPVATQPVAKQPVAKQPVATQPVAKQPVAKQPVATQPVAKQPVATQPVAKQPVAKQPVAKQPVAKQPVATQPVATQPVATQPVATQPVAKQCGKVFSECFHTE</sequence>
<dbReference type="Pfam" id="PF07382">
    <property type="entry name" value="HC2"/>
    <property type="match status" value="1"/>
</dbReference>
<proteinExistence type="predicted"/>
<dbReference type="AlphaFoldDB" id="A0AAQ4RSY4"/>
<dbReference type="PANTHER" id="PTHR21523">
    <property type="match status" value="1"/>
</dbReference>
<evidence type="ECO:0000313" key="2">
    <source>
        <dbReference type="Proteomes" id="UP000007635"/>
    </source>
</evidence>
<keyword evidence="2" id="KW-1185">Reference proteome</keyword>
<reference evidence="1 2" key="1">
    <citation type="journal article" date="2021" name="G3 (Bethesda)">
        <title>Improved contiguity of the threespine stickleback genome using long-read sequencing.</title>
        <authorList>
            <person name="Nath S."/>
            <person name="Shaw D.E."/>
            <person name="White M.A."/>
        </authorList>
    </citation>
    <scope>NUCLEOTIDE SEQUENCE [LARGE SCALE GENOMIC DNA]</scope>
    <source>
        <strain evidence="1 2">Lake Benthic</strain>
    </source>
</reference>
<dbReference type="Ensembl" id="ENSGACT00000052011.1">
    <property type="protein sequence ID" value="ENSGACP00000066585.1"/>
    <property type="gene ID" value="ENSGACG00000036494.1"/>
</dbReference>
<name>A0AAQ4RSY4_GASAC</name>
<protein>
    <submittedName>
        <fullName evidence="1">Uncharacterized protein</fullName>
    </submittedName>
</protein>
<dbReference type="GeneTree" id="ENSGT01150000287249"/>
<dbReference type="PANTHER" id="PTHR21523:SF47">
    <property type="entry name" value="SALIVARY GLUE PROTEIN SGS-3"/>
    <property type="match status" value="1"/>
</dbReference>
<accession>A0AAQ4RSY4</accession>
<reference evidence="1" key="2">
    <citation type="submission" date="2025-08" db="UniProtKB">
        <authorList>
            <consortium name="Ensembl"/>
        </authorList>
    </citation>
    <scope>IDENTIFICATION</scope>
</reference>
<dbReference type="GO" id="GO:0030261">
    <property type="term" value="P:chromosome condensation"/>
    <property type="evidence" value="ECO:0007669"/>
    <property type="project" value="InterPro"/>
</dbReference>
<dbReference type="InterPro" id="IPR009970">
    <property type="entry name" value="HC2"/>
</dbReference>
<dbReference type="Proteomes" id="UP000007635">
    <property type="component" value="Chromosome XV"/>
</dbReference>
<dbReference type="GO" id="GO:0003677">
    <property type="term" value="F:DNA binding"/>
    <property type="evidence" value="ECO:0007669"/>
    <property type="project" value="InterPro"/>
</dbReference>
<evidence type="ECO:0000313" key="1">
    <source>
        <dbReference type="Ensembl" id="ENSGACP00000066585.1"/>
    </source>
</evidence>
<dbReference type="GO" id="GO:0030527">
    <property type="term" value="F:structural constituent of chromatin"/>
    <property type="evidence" value="ECO:0007669"/>
    <property type="project" value="InterPro"/>
</dbReference>